<dbReference type="Proteomes" id="UP000815846">
    <property type="component" value="Unassembled WGS sequence"/>
</dbReference>
<evidence type="ECO:0000313" key="3">
    <source>
        <dbReference type="Proteomes" id="UP000815846"/>
    </source>
</evidence>
<evidence type="ECO:0000256" key="1">
    <source>
        <dbReference type="SAM" id="SignalP"/>
    </source>
</evidence>
<comment type="caution">
    <text evidence="2">The sequence shown here is derived from an EMBL/GenBank/DDBJ whole genome shotgun (WGS) entry which is preliminary data.</text>
</comment>
<evidence type="ECO:0000313" key="2">
    <source>
        <dbReference type="EMBL" id="TYK64207.1"/>
    </source>
</evidence>
<keyword evidence="3" id="KW-1185">Reference proteome</keyword>
<reference evidence="2 3" key="1">
    <citation type="submission" date="2019-08" db="EMBL/GenBank/DDBJ databases">
        <title>Microbe sample from Colwellia echini.</title>
        <authorList>
            <person name="Christiansen L."/>
            <person name="Pathiraja D."/>
            <person name="Schultz-Johansen M."/>
            <person name="Choi I.-G."/>
            <person name="Stougaard P."/>
        </authorList>
    </citation>
    <scope>NUCLEOTIDE SEQUENCE [LARGE SCALE GENOMIC DNA]</scope>
    <source>
        <strain evidence="2 3">A3</strain>
    </source>
</reference>
<dbReference type="EMBL" id="PJAI02000040">
    <property type="protein sequence ID" value="TYK64207.1"/>
    <property type="molecule type" value="Genomic_DNA"/>
</dbReference>
<accession>A0ABY3MSX0</accession>
<gene>
    <name evidence="2" type="ORF">CWS31_016920</name>
</gene>
<name>A0ABY3MSX0_9GAMM</name>
<dbReference type="RefSeq" id="WP_101343756.1">
    <property type="nucleotide sequence ID" value="NZ_PJAI02000040.1"/>
</dbReference>
<protein>
    <submittedName>
        <fullName evidence="2">Uncharacterized protein</fullName>
    </submittedName>
</protein>
<keyword evidence="1" id="KW-0732">Signal</keyword>
<feature type="chain" id="PRO_5045778443" evidence="1">
    <location>
        <begin position="19"/>
        <end position="162"/>
    </location>
</feature>
<sequence length="162" mass="18122">MRYIYIVFLTFFSNCLCAESICEQLSSKSEASDGYKVIDIPSNFKTFYYKDNPQNHYKVAFHDLDNDGSNELVGQFVAGSSYQNFLVVKKDGEVHKVGSAMCMAGDAKLYSILSSNGKNYLYVQMKSKEGCIHSVGGMKTIASISEYEFGVDSKPLCYVKIK</sequence>
<organism evidence="2 3">
    <name type="scientific">Colwellia echini</name>
    <dbReference type="NCBI Taxonomy" id="1982103"/>
    <lineage>
        <taxon>Bacteria</taxon>
        <taxon>Pseudomonadati</taxon>
        <taxon>Pseudomonadota</taxon>
        <taxon>Gammaproteobacteria</taxon>
        <taxon>Alteromonadales</taxon>
        <taxon>Colwelliaceae</taxon>
        <taxon>Colwellia</taxon>
    </lineage>
</organism>
<feature type="signal peptide" evidence="1">
    <location>
        <begin position="1"/>
        <end position="18"/>
    </location>
</feature>
<proteinExistence type="predicted"/>